<comment type="caution">
    <text evidence="1">The sequence shown here is derived from an EMBL/GenBank/DDBJ whole genome shotgun (WGS) entry which is preliminary data.</text>
</comment>
<reference evidence="1 2" key="1">
    <citation type="submission" date="2020-08" db="EMBL/GenBank/DDBJ databases">
        <title>Sequencing the genomes of 1000 actinobacteria strains.</title>
        <authorList>
            <person name="Klenk H.-P."/>
        </authorList>
    </citation>
    <scope>NUCLEOTIDE SEQUENCE [LARGE SCALE GENOMIC DNA]</scope>
    <source>
        <strain evidence="1 2">DSM 45486</strain>
    </source>
</reference>
<gene>
    <name evidence="1" type="ORF">F4560_000567</name>
</gene>
<dbReference type="AlphaFoldDB" id="A0A7W9HF32"/>
<evidence type="ECO:0000313" key="2">
    <source>
        <dbReference type="Proteomes" id="UP000552097"/>
    </source>
</evidence>
<sequence length="37" mass="4016">MRCRPLAHGLLRSLLHNTTGESARVVRQMAGRAGVEA</sequence>
<dbReference type="Proteomes" id="UP000552097">
    <property type="component" value="Unassembled WGS sequence"/>
</dbReference>
<keyword evidence="2" id="KW-1185">Reference proteome</keyword>
<organism evidence="1 2">
    <name type="scientific">Saccharothrix ecbatanensis</name>
    <dbReference type="NCBI Taxonomy" id="1105145"/>
    <lineage>
        <taxon>Bacteria</taxon>
        <taxon>Bacillati</taxon>
        <taxon>Actinomycetota</taxon>
        <taxon>Actinomycetes</taxon>
        <taxon>Pseudonocardiales</taxon>
        <taxon>Pseudonocardiaceae</taxon>
        <taxon>Saccharothrix</taxon>
    </lineage>
</organism>
<evidence type="ECO:0000313" key="1">
    <source>
        <dbReference type="EMBL" id="MBB5800799.1"/>
    </source>
</evidence>
<dbReference type="EMBL" id="JACHMO010000001">
    <property type="protein sequence ID" value="MBB5800799.1"/>
    <property type="molecule type" value="Genomic_DNA"/>
</dbReference>
<accession>A0A7W9HF32</accession>
<protein>
    <submittedName>
        <fullName evidence="1">Uncharacterized protein</fullName>
    </submittedName>
</protein>
<name>A0A7W9HF32_9PSEU</name>
<proteinExistence type="predicted"/>